<reference evidence="2" key="1">
    <citation type="submission" date="2023-05" db="EMBL/GenBank/DDBJ databases">
        <title>Nepenthes gracilis genome sequencing.</title>
        <authorList>
            <person name="Fukushima K."/>
        </authorList>
    </citation>
    <scope>NUCLEOTIDE SEQUENCE</scope>
    <source>
        <strain evidence="2">SING2019-196</strain>
    </source>
</reference>
<protein>
    <submittedName>
        <fullName evidence="2">Uncharacterized protein</fullName>
    </submittedName>
</protein>
<gene>
    <name evidence="2" type="ORF">Nepgr_023204</name>
</gene>
<feature type="compositionally biased region" description="Basic and acidic residues" evidence="1">
    <location>
        <begin position="69"/>
        <end position="82"/>
    </location>
</feature>
<dbReference type="EMBL" id="BSYO01000023">
    <property type="protein sequence ID" value="GMH21362.1"/>
    <property type="molecule type" value="Genomic_DNA"/>
</dbReference>
<comment type="caution">
    <text evidence="2">The sequence shown here is derived from an EMBL/GenBank/DDBJ whole genome shotgun (WGS) entry which is preliminary data.</text>
</comment>
<evidence type="ECO:0000313" key="2">
    <source>
        <dbReference type="EMBL" id="GMH21362.1"/>
    </source>
</evidence>
<name>A0AAD3T3F0_NEPGR</name>
<dbReference type="Proteomes" id="UP001279734">
    <property type="component" value="Unassembled WGS sequence"/>
</dbReference>
<sequence length="82" mass="9542">MHRHCLTPWDHPGRMLKQTPAEAKFSSITDHQQRRPYVHKEITEFLATRYQAKIRGSHESGTQNLLIKDAPKSERHPGFPRG</sequence>
<organism evidence="2 3">
    <name type="scientific">Nepenthes gracilis</name>
    <name type="common">Slender pitcher plant</name>
    <dbReference type="NCBI Taxonomy" id="150966"/>
    <lineage>
        <taxon>Eukaryota</taxon>
        <taxon>Viridiplantae</taxon>
        <taxon>Streptophyta</taxon>
        <taxon>Embryophyta</taxon>
        <taxon>Tracheophyta</taxon>
        <taxon>Spermatophyta</taxon>
        <taxon>Magnoliopsida</taxon>
        <taxon>eudicotyledons</taxon>
        <taxon>Gunneridae</taxon>
        <taxon>Pentapetalae</taxon>
        <taxon>Caryophyllales</taxon>
        <taxon>Nepenthaceae</taxon>
        <taxon>Nepenthes</taxon>
    </lineage>
</organism>
<keyword evidence="3" id="KW-1185">Reference proteome</keyword>
<dbReference type="AlphaFoldDB" id="A0AAD3T3F0"/>
<evidence type="ECO:0000313" key="3">
    <source>
        <dbReference type="Proteomes" id="UP001279734"/>
    </source>
</evidence>
<accession>A0AAD3T3F0</accession>
<feature type="region of interest" description="Disordered" evidence="1">
    <location>
        <begin position="56"/>
        <end position="82"/>
    </location>
</feature>
<proteinExistence type="predicted"/>
<evidence type="ECO:0000256" key="1">
    <source>
        <dbReference type="SAM" id="MobiDB-lite"/>
    </source>
</evidence>